<organism evidence="2 3">
    <name type="scientific">Plakobranchus ocellatus</name>
    <dbReference type="NCBI Taxonomy" id="259542"/>
    <lineage>
        <taxon>Eukaryota</taxon>
        <taxon>Metazoa</taxon>
        <taxon>Spiralia</taxon>
        <taxon>Lophotrochozoa</taxon>
        <taxon>Mollusca</taxon>
        <taxon>Gastropoda</taxon>
        <taxon>Heterobranchia</taxon>
        <taxon>Euthyneura</taxon>
        <taxon>Panpulmonata</taxon>
        <taxon>Sacoglossa</taxon>
        <taxon>Placobranchoidea</taxon>
        <taxon>Plakobranchidae</taxon>
        <taxon>Plakobranchus</taxon>
    </lineage>
</organism>
<dbReference type="EMBL" id="BLXT01004654">
    <property type="protein sequence ID" value="GFO16203.1"/>
    <property type="molecule type" value="Genomic_DNA"/>
</dbReference>
<proteinExistence type="predicted"/>
<protein>
    <submittedName>
        <fullName evidence="2">Sialin</fullName>
    </submittedName>
</protein>
<evidence type="ECO:0000313" key="2">
    <source>
        <dbReference type="EMBL" id="GFO16203.1"/>
    </source>
</evidence>
<reference evidence="2 3" key="1">
    <citation type="journal article" date="2021" name="Elife">
        <title>Chloroplast acquisition without the gene transfer in kleptoplastic sea slugs, Plakobranchus ocellatus.</title>
        <authorList>
            <person name="Maeda T."/>
            <person name="Takahashi S."/>
            <person name="Yoshida T."/>
            <person name="Shimamura S."/>
            <person name="Takaki Y."/>
            <person name="Nagai Y."/>
            <person name="Toyoda A."/>
            <person name="Suzuki Y."/>
            <person name="Arimoto A."/>
            <person name="Ishii H."/>
            <person name="Satoh N."/>
            <person name="Nishiyama T."/>
            <person name="Hasebe M."/>
            <person name="Maruyama T."/>
            <person name="Minagawa J."/>
            <person name="Obokata J."/>
            <person name="Shigenobu S."/>
        </authorList>
    </citation>
    <scope>NUCLEOTIDE SEQUENCE [LARGE SCALE GENOMIC DNA]</scope>
</reference>
<dbReference type="AlphaFoldDB" id="A0AAV4BAM3"/>
<sequence>MTELEKAPFFKSQRFVLAFMAFLGKMFMYCARVNLSVAIVCMVKDNVNRNVEDDRLTDTINISSITASLVIGNNSNEEMCGRRLILNETSQGKDV</sequence>
<comment type="caution">
    <text evidence="2">The sequence shown here is derived from an EMBL/GenBank/DDBJ whole genome shotgun (WGS) entry which is preliminary data.</text>
</comment>
<keyword evidence="3" id="KW-1185">Reference proteome</keyword>
<name>A0AAV4BAM3_9GAST</name>
<evidence type="ECO:0000313" key="3">
    <source>
        <dbReference type="Proteomes" id="UP000735302"/>
    </source>
</evidence>
<keyword evidence="1" id="KW-0812">Transmembrane</keyword>
<dbReference type="Proteomes" id="UP000735302">
    <property type="component" value="Unassembled WGS sequence"/>
</dbReference>
<keyword evidence="1" id="KW-0472">Membrane</keyword>
<keyword evidence="1" id="KW-1133">Transmembrane helix</keyword>
<accession>A0AAV4BAM3</accession>
<feature type="transmembrane region" description="Helical" evidence="1">
    <location>
        <begin position="15"/>
        <end position="35"/>
    </location>
</feature>
<evidence type="ECO:0000256" key="1">
    <source>
        <dbReference type="SAM" id="Phobius"/>
    </source>
</evidence>
<gene>
    <name evidence="2" type="ORF">PoB_004270800</name>
</gene>